<evidence type="ECO:0000256" key="5">
    <source>
        <dbReference type="ARBA" id="ARBA00023163"/>
    </source>
</evidence>
<dbReference type="AlphaFoldDB" id="A0A0C3CFZ1"/>
<protein>
    <recommendedName>
        <fullName evidence="3">DNA-directed RNA polymerase III subunit RPC9</fullName>
    </recommendedName>
</protein>
<dbReference type="InterPro" id="IPR005574">
    <property type="entry name" value="Rpb4/RPC9"/>
</dbReference>
<dbReference type="InterPro" id="IPR038324">
    <property type="entry name" value="Rpb4/RPC9_sf"/>
</dbReference>
<accession>A0A0C3CFZ1</accession>
<dbReference type="Gene3D" id="1.20.1250.40">
    <property type="match status" value="1"/>
</dbReference>
<dbReference type="STRING" id="686832.A0A0C3CFZ1"/>
<evidence type="ECO:0000256" key="4">
    <source>
        <dbReference type="ARBA" id="ARBA00022478"/>
    </source>
</evidence>
<evidence type="ECO:0000259" key="7">
    <source>
        <dbReference type="SMART" id="SM00657"/>
    </source>
</evidence>
<keyword evidence="9" id="KW-1185">Reference proteome</keyword>
<dbReference type="PANTHER" id="PTHR15561:SF0">
    <property type="entry name" value="DNA-DIRECTED RNA POLYMERASE III SUBUNIT RPC9"/>
    <property type="match status" value="1"/>
</dbReference>
<dbReference type="OrthoDB" id="1746530at2759"/>
<dbReference type="Proteomes" id="UP000053424">
    <property type="component" value="Unassembled WGS sequence"/>
</dbReference>
<organism evidence="8 9">
    <name type="scientific">Hebeloma cylindrosporum</name>
    <dbReference type="NCBI Taxonomy" id="76867"/>
    <lineage>
        <taxon>Eukaryota</taxon>
        <taxon>Fungi</taxon>
        <taxon>Dikarya</taxon>
        <taxon>Basidiomycota</taxon>
        <taxon>Agaricomycotina</taxon>
        <taxon>Agaricomycetes</taxon>
        <taxon>Agaricomycetidae</taxon>
        <taxon>Agaricales</taxon>
        <taxon>Agaricineae</taxon>
        <taxon>Hymenogastraceae</taxon>
        <taxon>Hebeloma</taxon>
    </lineage>
</organism>
<dbReference type="SMART" id="SM00657">
    <property type="entry name" value="RPOL4c"/>
    <property type="match status" value="1"/>
</dbReference>
<comment type="similarity">
    <text evidence="2">Belongs to the eukaryotic RPC9 RNA polymerase subunit family.</text>
</comment>
<evidence type="ECO:0000256" key="2">
    <source>
        <dbReference type="ARBA" id="ARBA00006898"/>
    </source>
</evidence>
<dbReference type="EMBL" id="KN831776">
    <property type="protein sequence ID" value="KIM43084.1"/>
    <property type="molecule type" value="Genomic_DNA"/>
</dbReference>
<dbReference type="InterPro" id="IPR006590">
    <property type="entry name" value="RNA_pol_Rpb4/RPC9_core"/>
</dbReference>
<dbReference type="HOGENOM" id="CLU_092529_0_0_1"/>
<evidence type="ECO:0000313" key="8">
    <source>
        <dbReference type="EMBL" id="KIM43084.1"/>
    </source>
</evidence>
<feature type="domain" description="RNA polymerase Rpb4/RPC9 core" evidence="7">
    <location>
        <begin position="36"/>
        <end position="150"/>
    </location>
</feature>
<evidence type="ECO:0000256" key="6">
    <source>
        <dbReference type="ARBA" id="ARBA00023242"/>
    </source>
</evidence>
<proteinExistence type="inferred from homology"/>
<evidence type="ECO:0000313" key="9">
    <source>
        <dbReference type="Proteomes" id="UP000053424"/>
    </source>
</evidence>
<dbReference type="GO" id="GO:0000166">
    <property type="term" value="F:nucleotide binding"/>
    <property type="evidence" value="ECO:0007669"/>
    <property type="project" value="InterPro"/>
</dbReference>
<comment type="subcellular location">
    <subcellularLocation>
        <location evidence="1">Nucleus</location>
    </subcellularLocation>
</comment>
<dbReference type="GO" id="GO:0005666">
    <property type="term" value="C:RNA polymerase III complex"/>
    <property type="evidence" value="ECO:0007669"/>
    <property type="project" value="InterPro"/>
</dbReference>
<keyword evidence="4" id="KW-0240">DNA-directed RNA polymerase</keyword>
<keyword evidence="5" id="KW-0804">Transcription</keyword>
<reference evidence="9" key="2">
    <citation type="submission" date="2015-01" db="EMBL/GenBank/DDBJ databases">
        <title>Evolutionary Origins and Diversification of the Mycorrhizal Mutualists.</title>
        <authorList>
            <consortium name="DOE Joint Genome Institute"/>
            <consortium name="Mycorrhizal Genomics Consortium"/>
            <person name="Kohler A."/>
            <person name="Kuo A."/>
            <person name="Nagy L.G."/>
            <person name="Floudas D."/>
            <person name="Copeland A."/>
            <person name="Barry K.W."/>
            <person name="Cichocki N."/>
            <person name="Veneault-Fourrey C."/>
            <person name="LaButti K."/>
            <person name="Lindquist E.A."/>
            <person name="Lipzen A."/>
            <person name="Lundell T."/>
            <person name="Morin E."/>
            <person name="Murat C."/>
            <person name="Riley R."/>
            <person name="Ohm R."/>
            <person name="Sun H."/>
            <person name="Tunlid A."/>
            <person name="Henrissat B."/>
            <person name="Grigoriev I.V."/>
            <person name="Hibbett D.S."/>
            <person name="Martin F."/>
        </authorList>
    </citation>
    <scope>NUCLEOTIDE SEQUENCE [LARGE SCALE GENOMIC DNA]</scope>
    <source>
        <strain evidence="9">h7</strain>
    </source>
</reference>
<dbReference type="InterPro" id="IPR010997">
    <property type="entry name" value="HRDC-like_sf"/>
</dbReference>
<evidence type="ECO:0000256" key="1">
    <source>
        <dbReference type="ARBA" id="ARBA00004123"/>
    </source>
</evidence>
<dbReference type="InterPro" id="IPR038846">
    <property type="entry name" value="RPC9"/>
</dbReference>
<keyword evidence="6" id="KW-0539">Nucleus</keyword>
<reference evidence="8 9" key="1">
    <citation type="submission" date="2014-04" db="EMBL/GenBank/DDBJ databases">
        <authorList>
            <consortium name="DOE Joint Genome Institute"/>
            <person name="Kuo A."/>
            <person name="Gay G."/>
            <person name="Dore J."/>
            <person name="Kohler A."/>
            <person name="Nagy L.G."/>
            <person name="Floudas D."/>
            <person name="Copeland A."/>
            <person name="Barry K.W."/>
            <person name="Cichocki N."/>
            <person name="Veneault-Fourrey C."/>
            <person name="LaButti K."/>
            <person name="Lindquist E.A."/>
            <person name="Lipzen A."/>
            <person name="Lundell T."/>
            <person name="Morin E."/>
            <person name="Murat C."/>
            <person name="Sun H."/>
            <person name="Tunlid A."/>
            <person name="Henrissat B."/>
            <person name="Grigoriev I.V."/>
            <person name="Hibbett D.S."/>
            <person name="Martin F."/>
            <person name="Nordberg H.P."/>
            <person name="Cantor M.N."/>
            <person name="Hua S.X."/>
        </authorList>
    </citation>
    <scope>NUCLEOTIDE SEQUENCE [LARGE SCALE GENOMIC DNA]</scope>
    <source>
        <strain evidence="9">h7</strain>
    </source>
</reference>
<dbReference type="PANTHER" id="PTHR15561">
    <property type="entry name" value="CALCITONIN GENE-RELATED PEPTIDE-RECEPTOR COMPONENT PROTEIN"/>
    <property type="match status" value="1"/>
</dbReference>
<dbReference type="SUPFAM" id="SSF47819">
    <property type="entry name" value="HRDC-like"/>
    <property type="match status" value="1"/>
</dbReference>
<sequence>MEVINPRAALLSNYEVLSLLQELESDHLLRTKTALRVKKEEEASATAVASNPTVNTHLEASENLRTIEVEAISYLTADYLPTRSQTEEGIAGLVKNLAPFSLTKAEKLQVVNLSPTLPVELYVIVEELEDRLGEQIDEILEHVQTSLVAPATLTAKEAKPNGITAQASTDVSTAIVEEGQWDEDADAIYDEEIYDDTGAGIGVEGDLEMEDD</sequence>
<dbReference type="Pfam" id="PF03874">
    <property type="entry name" value="RNA_pol_Rpb4"/>
    <property type="match status" value="1"/>
</dbReference>
<gene>
    <name evidence="8" type="ORF">M413DRAFT_395714</name>
</gene>
<dbReference type="GO" id="GO:0006384">
    <property type="term" value="P:transcription initiation at RNA polymerase III promoter"/>
    <property type="evidence" value="ECO:0007669"/>
    <property type="project" value="InterPro"/>
</dbReference>
<name>A0A0C3CFZ1_HEBCY</name>
<evidence type="ECO:0000256" key="3">
    <source>
        <dbReference type="ARBA" id="ARBA00016672"/>
    </source>
</evidence>